<proteinExistence type="inferred from homology"/>
<dbReference type="SUPFAM" id="SSF51445">
    <property type="entry name" value="(Trans)glycosidases"/>
    <property type="match status" value="1"/>
</dbReference>
<dbReference type="RefSeq" id="WP_068647870.1">
    <property type="nucleotide sequence ID" value="NZ_CP043611.1"/>
</dbReference>
<dbReference type="PRINTS" id="PR00132">
    <property type="entry name" value="GLHYDRLASE2"/>
</dbReference>
<evidence type="ECO:0000256" key="2">
    <source>
        <dbReference type="ARBA" id="ARBA00022801"/>
    </source>
</evidence>
<evidence type="ECO:0000256" key="1">
    <source>
        <dbReference type="ARBA" id="ARBA00007401"/>
    </source>
</evidence>
<dbReference type="PANTHER" id="PTHR42732:SF1">
    <property type="entry name" value="BETA-MANNOSIDASE"/>
    <property type="match status" value="1"/>
</dbReference>
<feature type="domain" description="Glycosyl hydrolases family 2 sugar binding" evidence="6">
    <location>
        <begin position="25"/>
        <end position="149"/>
    </location>
</feature>
<reference evidence="7 8" key="1">
    <citation type="submission" date="2016-03" db="EMBL/GenBank/DDBJ databases">
        <title>Draft genome sequence of Paenibacillus antarcticus CECT 5836.</title>
        <authorList>
            <person name="Shin S.-K."/>
            <person name="Yi H."/>
        </authorList>
    </citation>
    <scope>NUCLEOTIDE SEQUENCE [LARGE SCALE GENOMIC DNA]</scope>
    <source>
        <strain evidence="7 8">CECT 5836</strain>
    </source>
</reference>
<comment type="similarity">
    <text evidence="1">Belongs to the glycosyl hydrolase 2 family.</text>
</comment>
<dbReference type="Pfam" id="PF00703">
    <property type="entry name" value="Glyco_hydro_2"/>
    <property type="match status" value="1"/>
</dbReference>
<dbReference type="OrthoDB" id="9762066at2"/>
<gene>
    <name evidence="7" type="ORF">PBAT_06915</name>
</gene>
<dbReference type="InterPro" id="IPR036156">
    <property type="entry name" value="Beta-gal/glucu_dom_sf"/>
</dbReference>
<dbReference type="SUPFAM" id="SSF49785">
    <property type="entry name" value="Galactose-binding domain-like"/>
    <property type="match status" value="1"/>
</dbReference>
<dbReference type="PANTHER" id="PTHR42732">
    <property type="entry name" value="BETA-GALACTOSIDASE"/>
    <property type="match status" value="1"/>
</dbReference>
<dbReference type="InterPro" id="IPR006104">
    <property type="entry name" value="Glyco_hydro_2_N"/>
</dbReference>
<dbReference type="AlphaFoldDB" id="A0A168Q5Y1"/>
<dbReference type="Pfam" id="PF02837">
    <property type="entry name" value="Glyco_hydro_2_N"/>
    <property type="match status" value="1"/>
</dbReference>
<dbReference type="Gene3D" id="2.60.120.260">
    <property type="entry name" value="Galactose-binding domain-like"/>
    <property type="match status" value="1"/>
</dbReference>
<sequence length="757" mass="85493">MRKTQAWNNNWQFIKTDGDFYNIEIDESQFEAVTLPHTWNNIDGQSTVDYYKGKCWYRKNFEKPVVESEGRILIQFEAVAQVAEVYVNGKFVVEHRGGYSTFFADITEYLVEGTNNISVSADNSSKDVYPQNSDFTFYGGIYRPVTLITVSNNHFSFDQDGSDGVFLTPNVNGYVDVAGFVAGQNNGKVICKISDSLGTLAGTGEIDVHHGQFQLNVSVPNPHLWQGVEDPYLYTAIVELSVAGVIVDSLSYRIGFRSYQIDPNKGFILNGIETPLRGVAKHQCREDKGIAVSYADQIEDMELIAEMGANTIRLAHYQHAAMTYDLSDEMGMALWAEIPFTTVFEPSKECRDNATSQMIELVRQNYNHPSIIVWGIGNELSLGGESEALYDELRALNDLTHTLDPTRLTALANASITKLGAPLRSITDVIGYNQYLGWYNGTIEDNAAWMDQIHEEDPNIPVGISEYGADSVMKWHSSEPRKKDYTEEYQALYHEGNVKYITDRPFLWATHVWNMFDFAAAFRDEGGSVGRNNKGMVTFDRKTKKEAFYLYKAYWSKDKFVHICGRRYVKRAEEQIEVKIYSNCDEVTLSVNNGHKMTQKGDKIFIFSGIPLEMGENTLLVTAPGGYADHIVLERLEEPNADYILPVVEVVLSDEVEQWFVNLVPKSAELTFPEGYYSVKDDFDTLLSNPEATEALQTLIFEPIRIDSEATGIENTMKDVATKAGSITFETIWDFLGKRLPSTALYLLNERLTQIKK</sequence>
<dbReference type="InterPro" id="IPR006102">
    <property type="entry name" value="Ig-like_GH2"/>
</dbReference>
<evidence type="ECO:0000259" key="5">
    <source>
        <dbReference type="Pfam" id="PF02836"/>
    </source>
</evidence>
<evidence type="ECO:0000259" key="4">
    <source>
        <dbReference type="Pfam" id="PF00703"/>
    </source>
</evidence>
<comment type="caution">
    <text evidence="7">The sequence shown here is derived from an EMBL/GenBank/DDBJ whole genome shotgun (WGS) entry which is preliminary data.</text>
</comment>
<keyword evidence="3" id="KW-0326">Glycosidase</keyword>
<dbReference type="Proteomes" id="UP000077355">
    <property type="component" value="Unassembled WGS sequence"/>
</dbReference>
<keyword evidence="2" id="KW-0378">Hydrolase</keyword>
<accession>A0A168Q5Y1</accession>
<dbReference type="Gene3D" id="3.20.20.80">
    <property type="entry name" value="Glycosidases"/>
    <property type="match status" value="1"/>
</dbReference>
<dbReference type="InterPro" id="IPR051913">
    <property type="entry name" value="GH2_Domain-Containing"/>
</dbReference>
<dbReference type="GO" id="GO:0004553">
    <property type="term" value="F:hydrolase activity, hydrolyzing O-glycosyl compounds"/>
    <property type="evidence" value="ECO:0007669"/>
    <property type="project" value="InterPro"/>
</dbReference>
<organism evidence="7 8">
    <name type="scientific">Paenibacillus antarcticus</name>
    <dbReference type="NCBI Taxonomy" id="253703"/>
    <lineage>
        <taxon>Bacteria</taxon>
        <taxon>Bacillati</taxon>
        <taxon>Bacillota</taxon>
        <taxon>Bacilli</taxon>
        <taxon>Bacillales</taxon>
        <taxon>Paenibacillaceae</taxon>
        <taxon>Paenibacillus</taxon>
    </lineage>
</organism>
<protein>
    <submittedName>
        <fullName evidence="7">Uncharacterized protein</fullName>
    </submittedName>
</protein>
<dbReference type="InterPro" id="IPR006101">
    <property type="entry name" value="Glyco_hydro_2"/>
</dbReference>
<keyword evidence="8" id="KW-1185">Reference proteome</keyword>
<dbReference type="InterPro" id="IPR017853">
    <property type="entry name" value="GH"/>
</dbReference>
<dbReference type="InterPro" id="IPR006103">
    <property type="entry name" value="Glyco_hydro_2_cat"/>
</dbReference>
<evidence type="ECO:0000259" key="6">
    <source>
        <dbReference type="Pfam" id="PF02837"/>
    </source>
</evidence>
<evidence type="ECO:0000313" key="8">
    <source>
        <dbReference type="Proteomes" id="UP000077355"/>
    </source>
</evidence>
<dbReference type="SUPFAM" id="SSF49303">
    <property type="entry name" value="beta-Galactosidase/glucuronidase domain"/>
    <property type="match status" value="1"/>
</dbReference>
<evidence type="ECO:0000313" key="7">
    <source>
        <dbReference type="EMBL" id="OAB47419.1"/>
    </source>
</evidence>
<evidence type="ECO:0000256" key="3">
    <source>
        <dbReference type="ARBA" id="ARBA00023295"/>
    </source>
</evidence>
<feature type="domain" description="Glycoside hydrolase family 2 catalytic" evidence="5">
    <location>
        <begin position="265"/>
        <end position="555"/>
    </location>
</feature>
<dbReference type="InterPro" id="IPR008979">
    <property type="entry name" value="Galactose-bd-like_sf"/>
</dbReference>
<dbReference type="Gene3D" id="2.60.40.10">
    <property type="entry name" value="Immunoglobulins"/>
    <property type="match status" value="2"/>
</dbReference>
<dbReference type="EMBL" id="LVJI01000007">
    <property type="protein sequence ID" value="OAB47419.1"/>
    <property type="molecule type" value="Genomic_DNA"/>
</dbReference>
<dbReference type="GO" id="GO:0005975">
    <property type="term" value="P:carbohydrate metabolic process"/>
    <property type="evidence" value="ECO:0007669"/>
    <property type="project" value="InterPro"/>
</dbReference>
<feature type="domain" description="Glycoside hydrolase family 2 immunoglobulin-like beta-sandwich" evidence="4">
    <location>
        <begin position="192"/>
        <end position="257"/>
    </location>
</feature>
<name>A0A168Q5Y1_9BACL</name>
<dbReference type="InterPro" id="IPR013783">
    <property type="entry name" value="Ig-like_fold"/>
</dbReference>
<dbReference type="Pfam" id="PF02836">
    <property type="entry name" value="Glyco_hydro_2_C"/>
    <property type="match status" value="1"/>
</dbReference>